<dbReference type="GO" id="GO:0022857">
    <property type="term" value="F:transmembrane transporter activity"/>
    <property type="evidence" value="ECO:0007669"/>
    <property type="project" value="InterPro"/>
</dbReference>
<dbReference type="InterPro" id="IPR011701">
    <property type="entry name" value="MFS"/>
</dbReference>
<dbReference type="GeneID" id="35605226"/>
<dbReference type="FunFam" id="1.20.1250.20:FF:000057">
    <property type="entry name" value="MFS general substrate transporter"/>
    <property type="match status" value="1"/>
</dbReference>
<gene>
    <name evidence="8" type="ORF">RCC_10178</name>
</gene>
<feature type="transmembrane region" description="Helical" evidence="6">
    <location>
        <begin position="111"/>
        <end position="130"/>
    </location>
</feature>
<feature type="transmembrane region" description="Helical" evidence="6">
    <location>
        <begin position="371"/>
        <end position="391"/>
    </location>
</feature>
<evidence type="ECO:0000259" key="7">
    <source>
        <dbReference type="PROSITE" id="PS50850"/>
    </source>
</evidence>
<dbReference type="PROSITE" id="PS50850">
    <property type="entry name" value="MFS"/>
    <property type="match status" value="1"/>
</dbReference>
<feature type="transmembrane region" description="Helical" evidence="6">
    <location>
        <begin position="171"/>
        <end position="192"/>
    </location>
</feature>
<keyword evidence="9" id="KW-1185">Reference proteome</keyword>
<keyword evidence="3 6" id="KW-0812">Transmembrane</keyword>
<evidence type="ECO:0000313" key="8">
    <source>
        <dbReference type="EMBL" id="CZT24453.1"/>
    </source>
</evidence>
<evidence type="ECO:0000256" key="6">
    <source>
        <dbReference type="SAM" id="Phobius"/>
    </source>
</evidence>
<proteinExistence type="predicted"/>
<feature type="transmembrane region" description="Helical" evidence="6">
    <location>
        <begin position="136"/>
        <end position="159"/>
    </location>
</feature>
<dbReference type="Proteomes" id="UP000225277">
    <property type="component" value="Unassembled WGS sequence"/>
</dbReference>
<dbReference type="Gene3D" id="1.20.1250.20">
    <property type="entry name" value="MFS general substrate transporter like domains"/>
    <property type="match status" value="2"/>
</dbReference>
<evidence type="ECO:0000256" key="4">
    <source>
        <dbReference type="ARBA" id="ARBA00022989"/>
    </source>
</evidence>
<evidence type="ECO:0000256" key="5">
    <source>
        <dbReference type="ARBA" id="ARBA00023136"/>
    </source>
</evidence>
<name>A0A2D3V8W5_9PEZI</name>
<dbReference type="RefSeq" id="XP_023631177.1">
    <property type="nucleotide sequence ID" value="XM_023775409.1"/>
</dbReference>
<dbReference type="PANTHER" id="PTHR43791">
    <property type="entry name" value="PERMEASE-RELATED"/>
    <property type="match status" value="1"/>
</dbReference>
<dbReference type="GO" id="GO:0016020">
    <property type="term" value="C:membrane"/>
    <property type="evidence" value="ECO:0007669"/>
    <property type="project" value="UniProtKB-SubCell"/>
</dbReference>
<feature type="transmembrane region" description="Helical" evidence="6">
    <location>
        <begin position="276"/>
        <end position="299"/>
    </location>
</feature>
<dbReference type="InterPro" id="IPR020846">
    <property type="entry name" value="MFS_dom"/>
</dbReference>
<sequence>MPGSIEIAKHDCKHVDVEHAENISITNEDRTREEKALVRKIDLFLLPTIWLMYLLSYLDRTNIGNAKVAGMTDDLGMDSNQYSIALVVFFVTYVAFEIPSNMVLSKTKPSIFLPVIMTIWGVCTCCMALIKTFHQLLALRIIVGIFEAGFAPGILLIISSWYKKDEQSKRFAVYISAAVLSGAFGGILAGGITDSMDGVYGLRGWRWLFIIEGAATVAWAICAGFILPDFPSNTKKFTPREKELAISRLEADHAHDRSEDGQLTSMQALKQALSSWRVWIMTAGYMVIVGSSTLSYFYPTLVQGLGYSSKMAQYMVCPIYAVAFVCVAITGYFSDQHLNRRGAIIAVWLSVSMIASIVVCVVYGFTARYALLVIMAAGLWSTNGLALSYASSTFGSMPRETRAVALAFVNAMGNLAQIYGAYLFPSKDMPKYLLGFGVISGMCGLGVFVYTLAHFLIRRK</sequence>
<dbReference type="PANTHER" id="PTHR43791:SF38">
    <property type="entry name" value="MAJOR FACILITATOR SUPERFAMILY (MFS) PROFILE DOMAIN-CONTAINING PROTEIN"/>
    <property type="match status" value="1"/>
</dbReference>
<evidence type="ECO:0000313" key="9">
    <source>
        <dbReference type="Proteomes" id="UP000225277"/>
    </source>
</evidence>
<dbReference type="InterPro" id="IPR036259">
    <property type="entry name" value="MFS_trans_sf"/>
</dbReference>
<evidence type="ECO:0000256" key="3">
    <source>
        <dbReference type="ARBA" id="ARBA00022692"/>
    </source>
</evidence>
<feature type="transmembrane region" description="Helical" evidence="6">
    <location>
        <begin position="204"/>
        <end position="227"/>
    </location>
</feature>
<feature type="transmembrane region" description="Helical" evidence="6">
    <location>
        <begin position="41"/>
        <end position="58"/>
    </location>
</feature>
<dbReference type="AlphaFoldDB" id="A0A2D3V8W5"/>
<dbReference type="FunFam" id="1.20.1250.20:FF:000394">
    <property type="entry name" value="MFS general substrate transporter"/>
    <property type="match status" value="1"/>
</dbReference>
<accession>A0A2D3V8W5</accession>
<feature type="transmembrane region" description="Helical" evidence="6">
    <location>
        <begin position="81"/>
        <end position="99"/>
    </location>
</feature>
<dbReference type="EMBL" id="FJUY01000021">
    <property type="protein sequence ID" value="CZT24453.1"/>
    <property type="molecule type" value="Genomic_DNA"/>
</dbReference>
<dbReference type="Pfam" id="PF07690">
    <property type="entry name" value="MFS_1"/>
    <property type="match status" value="1"/>
</dbReference>
<keyword evidence="4 6" id="KW-1133">Transmembrane helix</keyword>
<reference evidence="8 9" key="1">
    <citation type="submission" date="2016-03" db="EMBL/GenBank/DDBJ databases">
        <authorList>
            <person name="Ploux O."/>
        </authorList>
    </citation>
    <scope>NUCLEOTIDE SEQUENCE [LARGE SCALE GENOMIC DNA]</scope>
    <source>
        <strain evidence="8 9">URUG2</strain>
    </source>
</reference>
<keyword evidence="5 6" id="KW-0472">Membrane</keyword>
<feature type="transmembrane region" description="Helical" evidence="6">
    <location>
        <begin position="311"/>
        <end position="333"/>
    </location>
</feature>
<feature type="transmembrane region" description="Helical" evidence="6">
    <location>
        <begin position="345"/>
        <end position="365"/>
    </location>
</feature>
<evidence type="ECO:0000256" key="2">
    <source>
        <dbReference type="ARBA" id="ARBA00022448"/>
    </source>
</evidence>
<feature type="transmembrane region" description="Helical" evidence="6">
    <location>
        <begin position="434"/>
        <end position="457"/>
    </location>
</feature>
<comment type="subcellular location">
    <subcellularLocation>
        <location evidence="1">Membrane</location>
        <topology evidence="1">Multi-pass membrane protein</topology>
    </subcellularLocation>
</comment>
<keyword evidence="2" id="KW-0813">Transport</keyword>
<feature type="transmembrane region" description="Helical" evidence="6">
    <location>
        <begin position="403"/>
        <end position="422"/>
    </location>
</feature>
<evidence type="ECO:0000256" key="1">
    <source>
        <dbReference type="ARBA" id="ARBA00004141"/>
    </source>
</evidence>
<dbReference type="SUPFAM" id="SSF103473">
    <property type="entry name" value="MFS general substrate transporter"/>
    <property type="match status" value="1"/>
</dbReference>
<feature type="domain" description="Major facilitator superfamily (MFS) profile" evidence="7">
    <location>
        <begin position="45"/>
        <end position="460"/>
    </location>
</feature>
<organism evidence="8 9">
    <name type="scientific">Ramularia collo-cygni</name>
    <dbReference type="NCBI Taxonomy" id="112498"/>
    <lineage>
        <taxon>Eukaryota</taxon>
        <taxon>Fungi</taxon>
        <taxon>Dikarya</taxon>
        <taxon>Ascomycota</taxon>
        <taxon>Pezizomycotina</taxon>
        <taxon>Dothideomycetes</taxon>
        <taxon>Dothideomycetidae</taxon>
        <taxon>Mycosphaerellales</taxon>
        <taxon>Mycosphaerellaceae</taxon>
        <taxon>Ramularia</taxon>
    </lineage>
</organism>
<protein>
    <submittedName>
        <fullName evidence="8">Related to allantoate permease</fullName>
    </submittedName>
</protein>
<dbReference type="OrthoDB" id="2985014at2759"/>